<feature type="region of interest" description="Disordered" evidence="1">
    <location>
        <begin position="68"/>
        <end position="89"/>
    </location>
</feature>
<comment type="caution">
    <text evidence="2">The sequence shown here is derived from an EMBL/GenBank/DDBJ whole genome shotgun (WGS) entry which is preliminary data.</text>
</comment>
<feature type="compositionally biased region" description="Polar residues" evidence="1">
    <location>
        <begin position="119"/>
        <end position="131"/>
    </location>
</feature>
<dbReference type="PANTHER" id="PTHR34536:SF6">
    <property type="entry name" value="DENTIN SIALOPHOSPHOPROTEIN-LIKE PROTEIN"/>
    <property type="match status" value="1"/>
</dbReference>
<feature type="region of interest" description="Disordered" evidence="1">
    <location>
        <begin position="119"/>
        <end position="139"/>
    </location>
</feature>
<protein>
    <submittedName>
        <fullName evidence="2">Uncharacterized protein</fullName>
    </submittedName>
</protein>
<accession>A0ABQ8ZS67</accession>
<name>A0ABQ8ZS67_9ROSI</name>
<reference evidence="2" key="1">
    <citation type="submission" date="2022-10" db="EMBL/GenBank/DDBJ databases">
        <authorList>
            <person name="Hyden B.L."/>
            <person name="Feng K."/>
            <person name="Yates T."/>
            <person name="Jawdy S."/>
            <person name="Smart L.B."/>
            <person name="Muchero W."/>
        </authorList>
    </citation>
    <scope>NUCLEOTIDE SEQUENCE</scope>
    <source>
        <tissue evidence="2">Shoot tip</tissue>
    </source>
</reference>
<dbReference type="EMBL" id="JAPFFI010000026">
    <property type="protein sequence ID" value="KAJ6309402.1"/>
    <property type="molecule type" value="Genomic_DNA"/>
</dbReference>
<gene>
    <name evidence="2" type="ORF">OIU77_015202</name>
</gene>
<evidence type="ECO:0000313" key="3">
    <source>
        <dbReference type="Proteomes" id="UP001141253"/>
    </source>
</evidence>
<feature type="compositionally biased region" description="Basic and acidic residues" evidence="1">
    <location>
        <begin position="80"/>
        <end position="89"/>
    </location>
</feature>
<evidence type="ECO:0000313" key="2">
    <source>
        <dbReference type="EMBL" id="KAJ6309402.1"/>
    </source>
</evidence>
<proteinExistence type="predicted"/>
<dbReference type="Proteomes" id="UP001141253">
    <property type="component" value="Unassembled WGS sequence"/>
</dbReference>
<sequence length="139" mass="16404">MDRARLPFQKRIPADFEEGLSPQEEITLHSIIPDDQRFDSVRTFRRLESEDQFREMIRSRKLNFNDARSASRGGEFDGSDDGRRKHNNRYEMVQRVRRYDTDGDLRRFRVNAEHSLVANNVTPNCNDGNTMTDRRPGEE</sequence>
<evidence type="ECO:0000256" key="1">
    <source>
        <dbReference type="SAM" id="MobiDB-lite"/>
    </source>
</evidence>
<keyword evidence="3" id="KW-1185">Reference proteome</keyword>
<reference evidence="2" key="2">
    <citation type="journal article" date="2023" name="Int. J. Mol. Sci.">
        <title>De Novo Assembly and Annotation of 11 Diverse Shrub Willow (Salix) Genomes Reveals Novel Gene Organization in Sex-Linked Regions.</title>
        <authorList>
            <person name="Hyden B."/>
            <person name="Feng K."/>
            <person name="Yates T.B."/>
            <person name="Jawdy S."/>
            <person name="Cereghino C."/>
            <person name="Smart L.B."/>
            <person name="Muchero W."/>
        </authorList>
    </citation>
    <scope>NUCLEOTIDE SEQUENCE</scope>
    <source>
        <tissue evidence="2">Shoot tip</tissue>
    </source>
</reference>
<dbReference type="PANTHER" id="PTHR34536">
    <property type="entry name" value="DENTIN SIALOPHOSPHOPROTEIN-LIKE PROTEIN"/>
    <property type="match status" value="1"/>
</dbReference>
<organism evidence="2 3">
    <name type="scientific">Salix suchowensis</name>
    <dbReference type="NCBI Taxonomy" id="1278906"/>
    <lineage>
        <taxon>Eukaryota</taxon>
        <taxon>Viridiplantae</taxon>
        <taxon>Streptophyta</taxon>
        <taxon>Embryophyta</taxon>
        <taxon>Tracheophyta</taxon>
        <taxon>Spermatophyta</taxon>
        <taxon>Magnoliopsida</taxon>
        <taxon>eudicotyledons</taxon>
        <taxon>Gunneridae</taxon>
        <taxon>Pentapetalae</taxon>
        <taxon>rosids</taxon>
        <taxon>fabids</taxon>
        <taxon>Malpighiales</taxon>
        <taxon>Salicaceae</taxon>
        <taxon>Saliceae</taxon>
        <taxon>Salix</taxon>
    </lineage>
</organism>